<dbReference type="Pfam" id="PF07702">
    <property type="entry name" value="UTRA"/>
    <property type="match status" value="1"/>
</dbReference>
<dbReference type="PRINTS" id="PR00035">
    <property type="entry name" value="HTHGNTR"/>
</dbReference>
<keyword evidence="1" id="KW-0805">Transcription regulation</keyword>
<dbReference type="AlphaFoldDB" id="A0A1M7LF69"/>
<evidence type="ECO:0000256" key="2">
    <source>
        <dbReference type="ARBA" id="ARBA00023125"/>
    </source>
</evidence>
<name>A0A1M7LF69_9HYPH</name>
<organism evidence="5 6">
    <name type="scientific">Roseibium suaedae</name>
    <dbReference type="NCBI Taxonomy" id="735517"/>
    <lineage>
        <taxon>Bacteria</taxon>
        <taxon>Pseudomonadati</taxon>
        <taxon>Pseudomonadota</taxon>
        <taxon>Alphaproteobacteria</taxon>
        <taxon>Hyphomicrobiales</taxon>
        <taxon>Stappiaceae</taxon>
        <taxon>Roseibium</taxon>
    </lineage>
</organism>
<dbReference type="Gene3D" id="1.10.10.10">
    <property type="entry name" value="Winged helix-like DNA-binding domain superfamily/Winged helix DNA-binding domain"/>
    <property type="match status" value="1"/>
</dbReference>
<proteinExistence type="predicted"/>
<evidence type="ECO:0000256" key="1">
    <source>
        <dbReference type="ARBA" id="ARBA00023015"/>
    </source>
</evidence>
<gene>
    <name evidence="5" type="ORF">SAMN05444272_3188</name>
</gene>
<evidence type="ECO:0000313" key="6">
    <source>
        <dbReference type="Proteomes" id="UP000186002"/>
    </source>
</evidence>
<dbReference type="PANTHER" id="PTHR44846:SF1">
    <property type="entry name" value="MANNOSYL-D-GLYCERATE TRANSPORT_METABOLISM SYSTEM REPRESSOR MNGR-RELATED"/>
    <property type="match status" value="1"/>
</dbReference>
<evidence type="ECO:0000313" key="5">
    <source>
        <dbReference type="EMBL" id="SHM76840.1"/>
    </source>
</evidence>
<keyword evidence="6" id="KW-1185">Reference proteome</keyword>
<dbReference type="GO" id="GO:0003677">
    <property type="term" value="F:DNA binding"/>
    <property type="evidence" value="ECO:0007669"/>
    <property type="project" value="UniProtKB-KW"/>
</dbReference>
<dbReference type="SMART" id="SM00345">
    <property type="entry name" value="HTH_GNTR"/>
    <property type="match status" value="1"/>
</dbReference>
<dbReference type="PROSITE" id="PS50949">
    <property type="entry name" value="HTH_GNTR"/>
    <property type="match status" value="1"/>
</dbReference>
<sequence>MPDEGLAGLAAVEPDVRIPLWAQVKAAITTMIAERGLQPDDKLPSETEFCDLYGVSRIVVRQAMSRLVNEGLIYRQQGRGAFVAAPSEDTDFVGRIIGFSGDLGVKNHKVTRKVLEVGYRTPSTRIRRLLDMEDHEEVAYLNRVMSVDGVPRILVESCLVARKVPGFLDLCLEDRSLYAMLRENYGIEFTGAERWVEAANASEEEARLLDVTPGTALLRIESRSSVKDGSHVEYFSALYRADQARLHFAIKTDTGSFR</sequence>
<dbReference type="STRING" id="735517.SAMN05444272_3188"/>
<keyword evidence="3" id="KW-0804">Transcription</keyword>
<dbReference type="RefSeq" id="WP_175558064.1">
    <property type="nucleotide sequence ID" value="NZ_FRBW01000003.1"/>
</dbReference>
<feature type="domain" description="HTH gntR-type" evidence="4">
    <location>
        <begin position="18"/>
        <end position="86"/>
    </location>
</feature>
<protein>
    <submittedName>
        <fullName evidence="5">GntR family transcriptional regulator</fullName>
    </submittedName>
</protein>
<dbReference type="Proteomes" id="UP000186002">
    <property type="component" value="Unassembled WGS sequence"/>
</dbReference>
<dbReference type="GO" id="GO:0003700">
    <property type="term" value="F:DNA-binding transcription factor activity"/>
    <property type="evidence" value="ECO:0007669"/>
    <property type="project" value="InterPro"/>
</dbReference>
<dbReference type="Gene3D" id="3.40.1410.10">
    <property type="entry name" value="Chorismate lyase-like"/>
    <property type="match status" value="1"/>
</dbReference>
<evidence type="ECO:0000256" key="3">
    <source>
        <dbReference type="ARBA" id="ARBA00023163"/>
    </source>
</evidence>
<reference evidence="5 6" key="1">
    <citation type="submission" date="2016-11" db="EMBL/GenBank/DDBJ databases">
        <authorList>
            <person name="Jaros S."/>
            <person name="Januszkiewicz K."/>
            <person name="Wedrychowicz H."/>
        </authorList>
    </citation>
    <scope>NUCLEOTIDE SEQUENCE [LARGE SCALE GENOMIC DNA]</scope>
    <source>
        <strain evidence="5 6">DSM 22153</strain>
    </source>
</reference>
<dbReference type="Pfam" id="PF00392">
    <property type="entry name" value="GntR"/>
    <property type="match status" value="1"/>
</dbReference>
<dbReference type="SMART" id="SM00866">
    <property type="entry name" value="UTRA"/>
    <property type="match status" value="1"/>
</dbReference>
<dbReference type="InterPro" id="IPR000524">
    <property type="entry name" value="Tscrpt_reg_HTH_GntR"/>
</dbReference>
<dbReference type="EMBL" id="FRBW01000003">
    <property type="protein sequence ID" value="SHM76840.1"/>
    <property type="molecule type" value="Genomic_DNA"/>
</dbReference>
<dbReference type="SUPFAM" id="SSF64288">
    <property type="entry name" value="Chorismate lyase-like"/>
    <property type="match status" value="1"/>
</dbReference>
<dbReference type="CDD" id="cd07377">
    <property type="entry name" value="WHTH_GntR"/>
    <property type="match status" value="1"/>
</dbReference>
<dbReference type="InterPro" id="IPR028978">
    <property type="entry name" value="Chorismate_lyase_/UTRA_dom_sf"/>
</dbReference>
<dbReference type="InterPro" id="IPR050679">
    <property type="entry name" value="Bact_HTH_transcr_reg"/>
</dbReference>
<dbReference type="GO" id="GO:0045892">
    <property type="term" value="P:negative regulation of DNA-templated transcription"/>
    <property type="evidence" value="ECO:0007669"/>
    <property type="project" value="TreeGrafter"/>
</dbReference>
<evidence type="ECO:0000259" key="4">
    <source>
        <dbReference type="PROSITE" id="PS50949"/>
    </source>
</evidence>
<accession>A0A1M7LF69</accession>
<keyword evidence="2" id="KW-0238">DNA-binding</keyword>
<dbReference type="InterPro" id="IPR036388">
    <property type="entry name" value="WH-like_DNA-bd_sf"/>
</dbReference>
<dbReference type="InterPro" id="IPR011663">
    <property type="entry name" value="UTRA"/>
</dbReference>
<dbReference type="SUPFAM" id="SSF46785">
    <property type="entry name" value="Winged helix' DNA-binding domain"/>
    <property type="match status" value="1"/>
</dbReference>
<dbReference type="InterPro" id="IPR036390">
    <property type="entry name" value="WH_DNA-bd_sf"/>
</dbReference>
<dbReference type="PANTHER" id="PTHR44846">
    <property type="entry name" value="MANNOSYL-D-GLYCERATE TRANSPORT/METABOLISM SYSTEM REPRESSOR MNGR-RELATED"/>
    <property type="match status" value="1"/>
</dbReference>